<comment type="caution">
    <text evidence="6">The sequence shown here is derived from an EMBL/GenBank/DDBJ whole genome shotgun (WGS) entry which is preliminary data.</text>
</comment>
<evidence type="ECO:0000259" key="5">
    <source>
        <dbReference type="PROSITE" id="PS50109"/>
    </source>
</evidence>
<evidence type="ECO:0000256" key="4">
    <source>
        <dbReference type="SAM" id="MobiDB-lite"/>
    </source>
</evidence>
<dbReference type="SMART" id="SM00387">
    <property type="entry name" value="HATPase_c"/>
    <property type="match status" value="1"/>
</dbReference>
<comment type="catalytic activity">
    <reaction evidence="1">
        <text>ATP + protein L-histidine = ADP + protein N-phospho-L-histidine.</text>
        <dbReference type="EC" id="2.7.13.3"/>
    </reaction>
</comment>
<dbReference type="Gene3D" id="1.10.287.130">
    <property type="match status" value="1"/>
</dbReference>
<dbReference type="PROSITE" id="PS50109">
    <property type="entry name" value="HIS_KIN"/>
    <property type="match status" value="1"/>
</dbReference>
<sequence>MKSDHTPPSKVSENGPSTSHASGTASLDGQSHDEIREHLHRQMLSAVSHDLKTPLSTVIGSLEVINLMGARLSEDKRKTLIGSALTEAYRLDNFITNILDMAKFEAEAVRPRPQPVGLNQLIQDALTRLGPLKARGRIEVIRGAGDDGFVSDPMLSARAIGLVIENALKHGGSRGPDGAEAPVIEISPGFEEGHPCVRIRDHGAGIPADKQTLIFDKYTRLSKADQQNAGTGLGLTLCRHIMTLMGGQVSVSNHEDGGAVFKLCWPK</sequence>
<dbReference type="PANTHER" id="PTHR45569">
    <property type="entry name" value="SENSOR PROTEIN KDPD"/>
    <property type="match status" value="1"/>
</dbReference>
<dbReference type="GO" id="GO:0005886">
    <property type="term" value="C:plasma membrane"/>
    <property type="evidence" value="ECO:0007669"/>
    <property type="project" value="TreeGrafter"/>
</dbReference>
<evidence type="ECO:0000313" key="7">
    <source>
        <dbReference type="Proteomes" id="UP000662572"/>
    </source>
</evidence>
<organism evidence="6 7">
    <name type="scientific">Asticcacaulis endophyticus</name>
    <dbReference type="NCBI Taxonomy" id="1395890"/>
    <lineage>
        <taxon>Bacteria</taxon>
        <taxon>Pseudomonadati</taxon>
        <taxon>Pseudomonadota</taxon>
        <taxon>Alphaproteobacteria</taxon>
        <taxon>Caulobacterales</taxon>
        <taxon>Caulobacteraceae</taxon>
        <taxon>Asticcacaulis</taxon>
    </lineage>
</organism>
<dbReference type="InterPro" id="IPR003661">
    <property type="entry name" value="HisK_dim/P_dom"/>
</dbReference>
<keyword evidence="7" id="KW-1185">Reference proteome</keyword>
<dbReference type="Pfam" id="PF00512">
    <property type="entry name" value="HisKA"/>
    <property type="match status" value="1"/>
</dbReference>
<evidence type="ECO:0000256" key="3">
    <source>
        <dbReference type="ARBA" id="ARBA00022553"/>
    </source>
</evidence>
<dbReference type="RefSeq" id="WP_189485024.1">
    <property type="nucleotide sequence ID" value="NZ_BMZB01000001.1"/>
</dbReference>
<keyword evidence="3" id="KW-0597">Phosphoprotein</keyword>
<proteinExistence type="predicted"/>
<dbReference type="PANTHER" id="PTHR45569:SF1">
    <property type="entry name" value="SENSOR PROTEIN KDPD"/>
    <property type="match status" value="1"/>
</dbReference>
<dbReference type="SUPFAM" id="SSF55874">
    <property type="entry name" value="ATPase domain of HSP90 chaperone/DNA topoisomerase II/histidine kinase"/>
    <property type="match status" value="1"/>
</dbReference>
<dbReference type="InterPro" id="IPR005467">
    <property type="entry name" value="His_kinase_dom"/>
</dbReference>
<dbReference type="InterPro" id="IPR036097">
    <property type="entry name" value="HisK_dim/P_sf"/>
</dbReference>
<gene>
    <name evidence="6" type="ORF">GCM10011273_07640</name>
</gene>
<dbReference type="GO" id="GO:0000155">
    <property type="term" value="F:phosphorelay sensor kinase activity"/>
    <property type="evidence" value="ECO:0007669"/>
    <property type="project" value="InterPro"/>
</dbReference>
<reference evidence="6" key="1">
    <citation type="journal article" date="2014" name="Int. J. Syst. Evol. Microbiol.">
        <title>Complete genome sequence of Corynebacterium casei LMG S-19264T (=DSM 44701T), isolated from a smear-ripened cheese.</title>
        <authorList>
            <consortium name="US DOE Joint Genome Institute (JGI-PGF)"/>
            <person name="Walter F."/>
            <person name="Albersmeier A."/>
            <person name="Kalinowski J."/>
            <person name="Ruckert C."/>
        </authorList>
    </citation>
    <scope>NUCLEOTIDE SEQUENCE</scope>
    <source>
        <strain evidence="6">KCTC 32296</strain>
    </source>
</reference>
<dbReference type="Proteomes" id="UP000662572">
    <property type="component" value="Unassembled WGS sequence"/>
</dbReference>
<feature type="domain" description="Histidine kinase" evidence="5">
    <location>
        <begin position="46"/>
        <end position="267"/>
    </location>
</feature>
<dbReference type="Gene3D" id="3.30.565.10">
    <property type="entry name" value="Histidine kinase-like ATPase, C-terminal domain"/>
    <property type="match status" value="1"/>
</dbReference>
<dbReference type="InterPro" id="IPR003594">
    <property type="entry name" value="HATPase_dom"/>
</dbReference>
<feature type="region of interest" description="Disordered" evidence="4">
    <location>
        <begin position="1"/>
        <end position="30"/>
    </location>
</feature>
<name>A0A918UPI8_9CAUL</name>
<reference evidence="6" key="2">
    <citation type="submission" date="2020-09" db="EMBL/GenBank/DDBJ databases">
        <authorList>
            <person name="Sun Q."/>
            <person name="Kim S."/>
        </authorList>
    </citation>
    <scope>NUCLEOTIDE SEQUENCE</scope>
    <source>
        <strain evidence="6">KCTC 32296</strain>
    </source>
</reference>
<feature type="compositionally biased region" description="Polar residues" evidence="4">
    <location>
        <begin position="9"/>
        <end position="29"/>
    </location>
</feature>
<dbReference type="SUPFAM" id="SSF47384">
    <property type="entry name" value="Homodimeric domain of signal transducing histidine kinase"/>
    <property type="match status" value="1"/>
</dbReference>
<dbReference type="InterPro" id="IPR036890">
    <property type="entry name" value="HATPase_C_sf"/>
</dbReference>
<dbReference type="InterPro" id="IPR004358">
    <property type="entry name" value="Sig_transdc_His_kin-like_C"/>
</dbReference>
<evidence type="ECO:0000256" key="1">
    <source>
        <dbReference type="ARBA" id="ARBA00000085"/>
    </source>
</evidence>
<accession>A0A918UPI8</accession>
<evidence type="ECO:0000313" key="6">
    <source>
        <dbReference type="EMBL" id="GGZ24841.1"/>
    </source>
</evidence>
<dbReference type="Pfam" id="PF02518">
    <property type="entry name" value="HATPase_c"/>
    <property type="match status" value="1"/>
</dbReference>
<dbReference type="EMBL" id="BMZB01000001">
    <property type="protein sequence ID" value="GGZ24841.1"/>
    <property type="molecule type" value="Genomic_DNA"/>
</dbReference>
<dbReference type="InterPro" id="IPR052023">
    <property type="entry name" value="Histidine_kinase_KdpD"/>
</dbReference>
<dbReference type="AlphaFoldDB" id="A0A918UPI8"/>
<protein>
    <recommendedName>
        <fullName evidence="2">histidine kinase</fullName>
        <ecNumber evidence="2">2.7.13.3</ecNumber>
    </recommendedName>
</protein>
<dbReference type="PRINTS" id="PR00344">
    <property type="entry name" value="BCTRLSENSOR"/>
</dbReference>
<dbReference type="CDD" id="cd00082">
    <property type="entry name" value="HisKA"/>
    <property type="match status" value="1"/>
</dbReference>
<dbReference type="EC" id="2.7.13.3" evidence="2"/>
<dbReference type="SMART" id="SM00388">
    <property type="entry name" value="HisKA"/>
    <property type="match status" value="1"/>
</dbReference>
<evidence type="ECO:0000256" key="2">
    <source>
        <dbReference type="ARBA" id="ARBA00012438"/>
    </source>
</evidence>